<evidence type="ECO:0000256" key="1">
    <source>
        <dbReference type="SAM" id="MobiDB-lite"/>
    </source>
</evidence>
<organism evidence="2 3">
    <name type="scientific">Jiella sonneratiae</name>
    <dbReference type="NCBI Taxonomy" id="2816856"/>
    <lineage>
        <taxon>Bacteria</taxon>
        <taxon>Pseudomonadati</taxon>
        <taxon>Pseudomonadota</taxon>
        <taxon>Alphaproteobacteria</taxon>
        <taxon>Hyphomicrobiales</taxon>
        <taxon>Aurantimonadaceae</taxon>
        <taxon>Jiella</taxon>
    </lineage>
</organism>
<feature type="region of interest" description="Disordered" evidence="1">
    <location>
        <begin position="1"/>
        <end position="29"/>
    </location>
</feature>
<dbReference type="RefSeq" id="WP_207350848.1">
    <property type="nucleotide sequence ID" value="NZ_JAFMPY010000009.1"/>
</dbReference>
<sequence>MTKDEAKQAQAQLRDRWSRETGTPKSAEADPDYADFRRWCSAQGYDSYFKFRSMRGAEEDSEGWFIDDFKQRWRY</sequence>
<feature type="compositionally biased region" description="Basic and acidic residues" evidence="1">
    <location>
        <begin position="1"/>
        <end position="19"/>
    </location>
</feature>
<evidence type="ECO:0000313" key="3">
    <source>
        <dbReference type="Proteomes" id="UP000664288"/>
    </source>
</evidence>
<gene>
    <name evidence="2" type="ORF">J1C47_11210</name>
</gene>
<comment type="caution">
    <text evidence="2">The sequence shown here is derived from an EMBL/GenBank/DDBJ whole genome shotgun (WGS) entry which is preliminary data.</text>
</comment>
<keyword evidence="3" id="KW-1185">Reference proteome</keyword>
<accession>A0ABS3J3G5</accession>
<reference evidence="2 3" key="1">
    <citation type="submission" date="2021-03" db="EMBL/GenBank/DDBJ databases">
        <title>Whole genome sequence of Jiella sp. MQZ13P-4.</title>
        <authorList>
            <person name="Tuo L."/>
        </authorList>
    </citation>
    <scope>NUCLEOTIDE SEQUENCE [LARGE SCALE GENOMIC DNA]</scope>
    <source>
        <strain evidence="2 3">MQZ13P-4</strain>
    </source>
</reference>
<name>A0ABS3J3G5_9HYPH</name>
<dbReference type="Proteomes" id="UP000664288">
    <property type="component" value="Unassembled WGS sequence"/>
</dbReference>
<proteinExistence type="predicted"/>
<dbReference type="EMBL" id="JAFMPY010000009">
    <property type="protein sequence ID" value="MBO0904213.1"/>
    <property type="molecule type" value="Genomic_DNA"/>
</dbReference>
<protein>
    <submittedName>
        <fullName evidence="2">Uncharacterized protein</fullName>
    </submittedName>
</protein>
<evidence type="ECO:0000313" key="2">
    <source>
        <dbReference type="EMBL" id="MBO0904213.1"/>
    </source>
</evidence>